<dbReference type="Pfam" id="PF18928">
    <property type="entry name" value="DUF5677"/>
    <property type="match status" value="1"/>
</dbReference>
<dbReference type="AlphaFoldDB" id="A0A9X2C8J1"/>
<gene>
    <name evidence="1" type="ORF">M1B34_22075</name>
</gene>
<dbReference type="EMBL" id="JALQCW010000062">
    <property type="protein sequence ID" value="MCK9800304.1"/>
    <property type="molecule type" value="Genomic_DNA"/>
</dbReference>
<protein>
    <submittedName>
        <fullName evidence="1">Uncharacterized protein</fullName>
    </submittedName>
</protein>
<proteinExistence type="predicted"/>
<reference evidence="1 2" key="2">
    <citation type="journal article" date="2023" name="Plant Pathol.">
        <title>Dismantling and reorganizing Pseudomonas marginalis sensu#lato.</title>
        <authorList>
            <person name="Sawada H."/>
            <person name="Fujikawa T."/>
            <person name="Satou M."/>
        </authorList>
    </citation>
    <scope>NUCLEOTIDE SEQUENCE [LARGE SCALE GENOMIC DNA]</scope>
    <source>
        <strain evidence="1 2">MAFF 302030</strain>
    </source>
</reference>
<sequence>MSTTTVLQLLKTAEQILEGLRSLIIRARPPSVSPDRLRVSLVLTIAEQFEATLHLANAHMSTHAATHVRSMIEALVAMKMLGTSNTYVDQMRYEKLKGERRVYKGILADPHTPEQLKISIKEMDDICLSECEVFRAAGLKPKRISDDIGAAGLGHLVGPYSMLCAFSHNDLAALAFRHQNETNMVYKQADSPKFVESIISTSLMVLMDATDQFGRLAKFPDNHFHTVFTEMNTKWVDVLSRRVG</sequence>
<accession>A0A9X2C8J1</accession>
<organism evidence="1 2">
    <name type="scientific">Pseudomonas morbosilactucae</name>
    <dbReference type="NCBI Taxonomy" id="2938197"/>
    <lineage>
        <taxon>Bacteria</taxon>
        <taxon>Pseudomonadati</taxon>
        <taxon>Pseudomonadota</taxon>
        <taxon>Gammaproteobacteria</taxon>
        <taxon>Pseudomonadales</taxon>
        <taxon>Pseudomonadaceae</taxon>
        <taxon>Pseudomonas</taxon>
    </lineage>
</organism>
<evidence type="ECO:0000313" key="2">
    <source>
        <dbReference type="Proteomes" id="UP001155059"/>
    </source>
</evidence>
<reference evidence="1 2" key="1">
    <citation type="journal article" date="2022" name="Int. J. Syst. Evol. Microbiol.">
        <title>Pseudomonas aegrilactucae sp. nov. and Pseudomonas morbosilactucae sp. nov., pathogens causing bacterial rot of lettuce in Japan.</title>
        <authorList>
            <person name="Sawada H."/>
            <person name="Fujikawa T."/>
            <person name="Satou M."/>
        </authorList>
    </citation>
    <scope>NUCLEOTIDE SEQUENCE [LARGE SCALE GENOMIC DNA]</scope>
    <source>
        <strain evidence="1 2">MAFF 302030</strain>
    </source>
</reference>
<comment type="caution">
    <text evidence="1">The sequence shown here is derived from an EMBL/GenBank/DDBJ whole genome shotgun (WGS) entry which is preliminary data.</text>
</comment>
<dbReference type="InterPro" id="IPR043733">
    <property type="entry name" value="DUF5677"/>
</dbReference>
<dbReference type="RefSeq" id="WP_268266220.1">
    <property type="nucleotide sequence ID" value="NZ_JALQCW010000062.1"/>
</dbReference>
<name>A0A9X2C8J1_9PSED</name>
<dbReference type="Proteomes" id="UP001155059">
    <property type="component" value="Unassembled WGS sequence"/>
</dbReference>
<evidence type="ECO:0000313" key="1">
    <source>
        <dbReference type="EMBL" id="MCK9800304.1"/>
    </source>
</evidence>